<dbReference type="EMBL" id="NBAQ01000027">
    <property type="protein sequence ID" value="POQ00452.1"/>
    <property type="molecule type" value="Genomic_DNA"/>
</dbReference>
<proteinExistence type="predicted"/>
<protein>
    <submittedName>
        <fullName evidence="1">DUF1534 domain-containing protein</fullName>
    </submittedName>
</protein>
<dbReference type="Proteomes" id="UP000237295">
    <property type="component" value="Unassembled WGS sequence"/>
</dbReference>
<gene>
    <name evidence="1" type="ORF">CXB42_26745</name>
</gene>
<reference evidence="1 2" key="1">
    <citation type="submission" date="2017-03" db="EMBL/GenBank/DDBJ databases">
        <authorList>
            <person name="Hulin M.T."/>
        </authorList>
    </citation>
    <scope>NUCLEOTIDE SEQUENCE [LARGE SCALE GENOMIC DNA]</scope>
    <source>
        <strain evidence="1 2">5264</strain>
    </source>
</reference>
<sequence>MPYDYRANAPRWHAFRDALRHNAAPHRTLKIGRGASRAALPRGAWEP</sequence>
<evidence type="ECO:0000313" key="2">
    <source>
        <dbReference type="Proteomes" id="UP000237295"/>
    </source>
</evidence>
<name>A0AAE5VRM5_PSESY</name>
<dbReference type="AntiFam" id="ANF00261">
    <property type="entry name" value="Protein of unknown function (DUF1534)"/>
</dbReference>
<accession>A0AAE5VRM5</accession>
<organism evidence="1 2">
    <name type="scientific">Pseudomonas syringae pv. syringae</name>
    <dbReference type="NCBI Taxonomy" id="321"/>
    <lineage>
        <taxon>Bacteria</taxon>
        <taxon>Pseudomonadati</taxon>
        <taxon>Pseudomonadota</taxon>
        <taxon>Gammaproteobacteria</taxon>
        <taxon>Pseudomonadales</taxon>
        <taxon>Pseudomonadaceae</taxon>
        <taxon>Pseudomonas</taxon>
        <taxon>Pseudomonas syringae</taxon>
    </lineage>
</organism>
<evidence type="ECO:0000313" key="1">
    <source>
        <dbReference type="EMBL" id="POQ00452.1"/>
    </source>
</evidence>
<dbReference type="AlphaFoldDB" id="A0AAE5VRM5"/>
<comment type="caution">
    <text evidence="1">The sequence shown here is derived from an EMBL/GenBank/DDBJ whole genome shotgun (WGS) entry which is preliminary data.</text>
</comment>